<dbReference type="EMBL" id="SMZX01000001">
    <property type="protein sequence ID" value="TDL45907.1"/>
    <property type="molecule type" value="Genomic_DNA"/>
</dbReference>
<evidence type="ECO:0000313" key="5">
    <source>
        <dbReference type="Proteomes" id="UP000295633"/>
    </source>
</evidence>
<accession>A0A4R5YR96</accession>
<dbReference type="InterPro" id="IPR036188">
    <property type="entry name" value="FAD/NAD-bd_sf"/>
</dbReference>
<evidence type="ECO:0000313" key="4">
    <source>
        <dbReference type="EMBL" id="TDL45907.1"/>
    </source>
</evidence>
<dbReference type="InterPro" id="IPR003953">
    <property type="entry name" value="FAD-dep_OxRdtase_2_FAD-bd"/>
</dbReference>
<keyword evidence="1" id="KW-0285">Flavoprotein</keyword>
<feature type="domain" description="FAD-dependent oxidoreductase 2 FAD-binding" evidence="3">
    <location>
        <begin position="7"/>
        <end position="532"/>
    </location>
</feature>
<sequence length="550" mass="58987">MTTDAADAIVVGAGLAGLVAASELLDAGKRVLIVEQEPEASFGGQAWWSFGGLFLVDSPEQRRLGVKDSLELARQDWFGSASFDRPEDRWPRAWAEAYLQFAAGDKRAWLRERGIRFFPVVGWAERGGDRATAHGNSVPRFHITWGTGPGVLEPFVRRVLEGVATGRARIAFRHRVDRLEVDGGAVVGVSGAVLAPDSAERGAPSNRNETGEFSFRAGAVLVSSGGIGGNHDLVRAQWPTRMGRAPETMLSGVPAHVDGRMLGVAETAGAHLINGDRMWHYVEGIQNHSPVWPSHGIRILPGPSSLWLDATGHRLPTPLFPGFDTIGTLEHIVRGGHDHSWFVLNQAILKKEFALSGSEQNPDLTGKDLKLLAGRLKAGRATPPVEAFKERGADFIVADTVPQLLERMRAASALLDIDRVRLELEARDREMANPFTKDAQVTAVRQARRYRGDKLLRVATPSPIVDPKNGPLIAVKLHIITRKSLGGIETDLSGRALAASGEPIPGLYAAGEASGFGGGGVHGYRALEGTFLGGCIFSGRAAGRAMATAV</sequence>
<evidence type="ECO:0000256" key="2">
    <source>
        <dbReference type="ARBA" id="ARBA00023002"/>
    </source>
</evidence>
<dbReference type="NCBIfam" id="NF009472">
    <property type="entry name" value="PRK12834.1"/>
    <property type="match status" value="1"/>
</dbReference>
<dbReference type="PANTHER" id="PTHR43260:SF1">
    <property type="entry name" value="KSDD-LIKE STEROID DEHYDROGENASE RV0785"/>
    <property type="match status" value="1"/>
</dbReference>
<name>A0A4R5YR96_9MICO</name>
<dbReference type="GO" id="GO:0033765">
    <property type="term" value="F:steroid dehydrogenase activity, acting on the CH-CH group of donors"/>
    <property type="evidence" value="ECO:0007669"/>
    <property type="project" value="UniProtKB-ARBA"/>
</dbReference>
<proteinExistence type="predicted"/>
<dbReference type="PANTHER" id="PTHR43260">
    <property type="entry name" value="3-KETOSTEROID-DELTA-1-DEHYDROGENASE"/>
    <property type="match status" value="1"/>
</dbReference>
<gene>
    <name evidence="4" type="ORF">E2R54_05575</name>
</gene>
<dbReference type="AlphaFoldDB" id="A0A4R5YR96"/>
<dbReference type="InterPro" id="IPR014614">
    <property type="entry name" value="KsdD_DH"/>
</dbReference>
<dbReference type="RefSeq" id="WP_133398983.1">
    <property type="nucleotide sequence ID" value="NZ_SMZX01000001.1"/>
</dbReference>
<keyword evidence="2" id="KW-0560">Oxidoreductase</keyword>
<dbReference type="SUPFAM" id="SSF51905">
    <property type="entry name" value="FAD/NAD(P)-binding domain"/>
    <property type="match status" value="1"/>
</dbReference>
<reference evidence="4 5" key="1">
    <citation type="submission" date="2019-03" db="EMBL/GenBank/DDBJ databases">
        <title>Genome Sequencing and Assembly of Various Microbes Isolated from Partially Reclaimed Soil and Acid Mine Drainage (AMD) Site.</title>
        <authorList>
            <person name="Steinbock B."/>
            <person name="Bechtold R."/>
            <person name="Sevigny J.L."/>
            <person name="Thomas D."/>
            <person name="Cuthill L.R."/>
            <person name="Aveiro Johannsen E.J."/>
            <person name="Thomas K."/>
            <person name="Ghosh A."/>
        </authorList>
    </citation>
    <scope>NUCLEOTIDE SEQUENCE [LARGE SCALE GENOMIC DNA]</scope>
    <source>
        <strain evidence="4 5">F-B2</strain>
    </source>
</reference>
<dbReference type="Proteomes" id="UP000295633">
    <property type="component" value="Unassembled WGS sequence"/>
</dbReference>
<dbReference type="Gene3D" id="3.90.700.10">
    <property type="entry name" value="Succinate dehydrogenase/fumarate reductase flavoprotein, catalytic domain"/>
    <property type="match status" value="1"/>
</dbReference>
<dbReference type="STRING" id="273677.BW34_01777"/>
<dbReference type="Pfam" id="PF00890">
    <property type="entry name" value="FAD_binding_2"/>
    <property type="match status" value="1"/>
</dbReference>
<comment type="caution">
    <text evidence="4">The sequence shown here is derived from an EMBL/GenBank/DDBJ whole genome shotgun (WGS) entry which is preliminary data.</text>
</comment>
<evidence type="ECO:0000256" key="1">
    <source>
        <dbReference type="ARBA" id="ARBA00022630"/>
    </source>
</evidence>
<dbReference type="Gene3D" id="3.50.50.60">
    <property type="entry name" value="FAD/NAD(P)-binding domain"/>
    <property type="match status" value="1"/>
</dbReference>
<evidence type="ECO:0000259" key="3">
    <source>
        <dbReference type="Pfam" id="PF00890"/>
    </source>
</evidence>
<organism evidence="4 5">
    <name type="scientific">Microbacterium oleivorans</name>
    <dbReference type="NCBI Taxonomy" id="273677"/>
    <lineage>
        <taxon>Bacteria</taxon>
        <taxon>Bacillati</taxon>
        <taxon>Actinomycetota</taxon>
        <taxon>Actinomycetes</taxon>
        <taxon>Micrococcales</taxon>
        <taxon>Microbacteriaceae</taxon>
        <taxon>Microbacterium</taxon>
    </lineage>
</organism>
<protein>
    <submittedName>
        <fullName evidence="4">FAD-binding dehydrogenase</fullName>
    </submittedName>
</protein>
<dbReference type="InterPro" id="IPR027477">
    <property type="entry name" value="Succ_DH/fumarate_Rdtase_cat_sf"/>
</dbReference>
<dbReference type="PIRSF" id="PIRSF036654">
    <property type="entry name" value="UCP036654"/>
    <property type="match status" value="1"/>
</dbReference>